<reference evidence="1 2" key="1">
    <citation type="submission" date="2024-02" db="EMBL/GenBank/DDBJ databases">
        <authorList>
            <person name="Chen Y."/>
            <person name="Shah S."/>
            <person name="Dougan E. K."/>
            <person name="Thang M."/>
            <person name="Chan C."/>
        </authorList>
    </citation>
    <scope>NUCLEOTIDE SEQUENCE [LARGE SCALE GENOMIC DNA]</scope>
</reference>
<accession>A0ABP0RCJ4</accession>
<comment type="caution">
    <text evidence="1">The sequence shown here is derived from an EMBL/GenBank/DDBJ whole genome shotgun (WGS) entry which is preliminary data.</text>
</comment>
<evidence type="ECO:0000313" key="2">
    <source>
        <dbReference type="Proteomes" id="UP001642484"/>
    </source>
</evidence>
<dbReference type="Proteomes" id="UP001642484">
    <property type="component" value="Unassembled WGS sequence"/>
</dbReference>
<organism evidence="1 2">
    <name type="scientific">Durusdinium trenchii</name>
    <dbReference type="NCBI Taxonomy" id="1381693"/>
    <lineage>
        <taxon>Eukaryota</taxon>
        <taxon>Sar</taxon>
        <taxon>Alveolata</taxon>
        <taxon>Dinophyceae</taxon>
        <taxon>Suessiales</taxon>
        <taxon>Symbiodiniaceae</taxon>
        <taxon>Durusdinium</taxon>
    </lineage>
</organism>
<protein>
    <submittedName>
        <fullName evidence="1">Uncharacterized protein</fullName>
    </submittedName>
</protein>
<evidence type="ECO:0000313" key="1">
    <source>
        <dbReference type="EMBL" id="CAK9098310.1"/>
    </source>
</evidence>
<gene>
    <name evidence="1" type="ORF">CCMP2556_LOCUS46593</name>
</gene>
<dbReference type="EMBL" id="CAXAMN010025805">
    <property type="protein sequence ID" value="CAK9098310.1"/>
    <property type="molecule type" value="Genomic_DNA"/>
</dbReference>
<name>A0ABP0RCJ4_9DINO</name>
<keyword evidence="2" id="KW-1185">Reference proteome</keyword>
<sequence length="72" mass="8283">MPDSVSCGAAISACEKGTQWHQALHLLSRWKKLPVPFERSRSPFPLHVSQPNERRDQTSCNFECFQDDLLRV</sequence>
<proteinExistence type="predicted"/>